<accession>A0ABP2HTS6</accession>
<reference evidence="2 3" key="1">
    <citation type="submission" date="2009-12" db="EMBL/GenBank/DDBJ databases">
        <authorList>
            <person name="Shrivastava S."/>
            <person name="Madupu R."/>
            <person name="Durkin A.S."/>
            <person name="Torralba M."/>
            <person name="Methe B."/>
            <person name="Sutton G.G."/>
            <person name="Strausberg R.L."/>
            <person name="Nelson K.E."/>
        </authorList>
    </citation>
    <scope>NUCLEOTIDE SEQUENCE [LARGE SCALE GENOMIC DNA]</scope>
    <source>
        <strain evidence="2 3">W5455</strain>
    </source>
</reference>
<dbReference type="Proteomes" id="UP000006462">
    <property type="component" value="Unassembled WGS sequence"/>
</dbReference>
<organism evidence="2 3">
    <name type="scientific">Pyramidobacter piscolens W5455</name>
    <dbReference type="NCBI Taxonomy" id="352165"/>
    <lineage>
        <taxon>Bacteria</taxon>
        <taxon>Thermotogati</taxon>
        <taxon>Synergistota</taxon>
        <taxon>Synergistia</taxon>
        <taxon>Synergistales</taxon>
        <taxon>Dethiosulfovibrionaceae</taxon>
        <taxon>Pyramidobacter</taxon>
    </lineage>
</organism>
<dbReference type="EMBL" id="ADFP01000066">
    <property type="protein sequence ID" value="EFB90728.1"/>
    <property type="molecule type" value="Genomic_DNA"/>
</dbReference>
<feature type="compositionally biased region" description="Basic and acidic residues" evidence="1">
    <location>
        <begin position="9"/>
        <end position="25"/>
    </location>
</feature>
<sequence>MSSLSNKSRHGEAEKKIQKKYDMERPRTIHMQKACRSFDRQAFCITFVGIFPVPS</sequence>
<protein>
    <submittedName>
        <fullName evidence="2">Uncharacterized protein</fullName>
    </submittedName>
</protein>
<evidence type="ECO:0000313" key="2">
    <source>
        <dbReference type="EMBL" id="EFB90728.1"/>
    </source>
</evidence>
<keyword evidence="3" id="KW-1185">Reference proteome</keyword>
<comment type="caution">
    <text evidence="2">The sequence shown here is derived from an EMBL/GenBank/DDBJ whole genome shotgun (WGS) entry which is preliminary data.</text>
</comment>
<gene>
    <name evidence="2" type="ORF">HMPREF7215_1049</name>
</gene>
<evidence type="ECO:0000313" key="3">
    <source>
        <dbReference type="Proteomes" id="UP000006462"/>
    </source>
</evidence>
<proteinExistence type="predicted"/>
<feature type="region of interest" description="Disordered" evidence="1">
    <location>
        <begin position="1"/>
        <end position="25"/>
    </location>
</feature>
<name>A0ABP2HTS6_9BACT</name>
<evidence type="ECO:0000256" key="1">
    <source>
        <dbReference type="SAM" id="MobiDB-lite"/>
    </source>
</evidence>